<dbReference type="Pfam" id="PF13556">
    <property type="entry name" value="HTH_30"/>
    <property type="match status" value="1"/>
</dbReference>
<evidence type="ECO:0000256" key="1">
    <source>
        <dbReference type="ARBA" id="ARBA00006754"/>
    </source>
</evidence>
<evidence type="ECO:0008006" key="6">
    <source>
        <dbReference type="Google" id="ProtNLM"/>
    </source>
</evidence>
<dbReference type="Gene3D" id="1.10.10.2840">
    <property type="entry name" value="PucR C-terminal helix-turn-helix domain"/>
    <property type="match status" value="1"/>
</dbReference>
<gene>
    <name evidence="4" type="ORF">GKE72_11935</name>
</gene>
<evidence type="ECO:0000259" key="3">
    <source>
        <dbReference type="Pfam" id="PF17853"/>
    </source>
</evidence>
<dbReference type="RefSeq" id="WP_154314866.1">
    <property type="nucleotide sequence ID" value="NZ_WKRA01000020.1"/>
</dbReference>
<organism evidence="4 5">
    <name type="scientific">Eubacterium ramulus</name>
    <dbReference type="NCBI Taxonomy" id="39490"/>
    <lineage>
        <taxon>Bacteria</taxon>
        <taxon>Bacillati</taxon>
        <taxon>Bacillota</taxon>
        <taxon>Clostridia</taxon>
        <taxon>Eubacteriales</taxon>
        <taxon>Eubacteriaceae</taxon>
        <taxon>Eubacterium</taxon>
    </lineage>
</organism>
<feature type="domain" description="CdaR GGDEF-like" evidence="3">
    <location>
        <begin position="289"/>
        <end position="397"/>
    </location>
</feature>
<dbReference type="InterPro" id="IPR041522">
    <property type="entry name" value="CdaR_GGDEF"/>
</dbReference>
<dbReference type="Proteomes" id="UP000431304">
    <property type="component" value="Unassembled WGS sequence"/>
</dbReference>
<dbReference type="InterPro" id="IPR051448">
    <property type="entry name" value="CdaR-like_regulators"/>
</dbReference>
<dbReference type="Pfam" id="PF17853">
    <property type="entry name" value="GGDEF_2"/>
    <property type="match status" value="1"/>
</dbReference>
<feature type="domain" description="PucR C-terminal helix-turn-helix" evidence="2">
    <location>
        <begin position="454"/>
        <end position="506"/>
    </location>
</feature>
<reference evidence="4 5" key="1">
    <citation type="journal article" date="2019" name="Nat. Med.">
        <title>A library of human gut bacterial isolates paired with longitudinal multiomics data enables mechanistic microbiome research.</title>
        <authorList>
            <person name="Poyet M."/>
            <person name="Groussin M."/>
            <person name="Gibbons S.M."/>
            <person name="Avila-Pacheco J."/>
            <person name="Jiang X."/>
            <person name="Kearney S.M."/>
            <person name="Perrotta A.R."/>
            <person name="Berdy B."/>
            <person name="Zhao S."/>
            <person name="Lieberman T.D."/>
            <person name="Swanson P.K."/>
            <person name="Smith M."/>
            <person name="Roesemann S."/>
            <person name="Alexander J.E."/>
            <person name="Rich S.A."/>
            <person name="Livny J."/>
            <person name="Vlamakis H."/>
            <person name="Clish C."/>
            <person name="Bullock K."/>
            <person name="Deik A."/>
            <person name="Scott J."/>
            <person name="Pierce K.A."/>
            <person name="Xavier R.J."/>
            <person name="Alm E.J."/>
        </authorList>
    </citation>
    <scope>NUCLEOTIDE SEQUENCE [LARGE SCALE GENOMIC DNA]</scope>
    <source>
        <strain evidence="4 5">BIOML-A3</strain>
    </source>
</reference>
<evidence type="ECO:0000259" key="2">
    <source>
        <dbReference type="Pfam" id="PF13556"/>
    </source>
</evidence>
<dbReference type="AlphaFoldDB" id="A0A844E5H0"/>
<comment type="similarity">
    <text evidence="1">Belongs to the CdaR family.</text>
</comment>
<dbReference type="PANTHER" id="PTHR33744:SF1">
    <property type="entry name" value="DNA-BINDING TRANSCRIPTIONAL ACTIVATOR ADER"/>
    <property type="match status" value="1"/>
</dbReference>
<evidence type="ECO:0000313" key="4">
    <source>
        <dbReference type="EMBL" id="MSD16763.1"/>
    </source>
</evidence>
<comment type="caution">
    <text evidence="4">The sequence shown here is derived from an EMBL/GenBank/DDBJ whole genome shotgun (WGS) entry which is preliminary data.</text>
</comment>
<protein>
    <recommendedName>
        <fullName evidence="6">Carbohydrate diacid transcriptional activator CdaR</fullName>
    </recommendedName>
</protein>
<dbReference type="InterPro" id="IPR042070">
    <property type="entry name" value="PucR_C-HTH_sf"/>
</dbReference>
<evidence type="ECO:0000313" key="5">
    <source>
        <dbReference type="Proteomes" id="UP000431304"/>
    </source>
</evidence>
<dbReference type="EMBL" id="WKRA01000020">
    <property type="protein sequence ID" value="MSD16763.1"/>
    <property type="molecule type" value="Genomic_DNA"/>
</dbReference>
<sequence>MYIGLKQIQNQLTDYPTLLTSSDGIHALTGWSKLQDAPQPLTIHLLYTCVYTPELLSYPFIPDMHLLCIVPDNINMDMLNRRFPDFVSILFVQCNHPEELYALLQNYYNIQCGAGYYGATLLDFLAFDDGLQPAIDYSYRVFGNPVFVFDSNYNLIAAPFEKLKGQNFTDRTLEKKGFTDQDFKMVSRQNNIHERVKRSEIPLRAFNSELGYEQLYCSINTSKDLGHIVVSAINKPFEPIDTEFLLTLKKYINEQIKKDAFIQNARGFNYEYFIRDLLDHKVAADRASITRMNYVKDDFKGNNYCIVIEIARSQETINARHVRNMLESRIPYLKTIIYNGQLIAIITISNKQLLPPEYLNAMQKLCQENGLYAGMSNCFQNILKIEEYYNQALRAIELGICKDNSPNLFAYENYYLEHMMNAFTLNESSWTFCHPKMQFLLDYDKEHHSEFAYTLYMYLTHEQNLAATSEAMDMHRTSLVYRFKKINSLIGEDFDDYRERMYLILSYEMNRPTT</sequence>
<dbReference type="PANTHER" id="PTHR33744">
    <property type="entry name" value="CARBOHYDRATE DIACID REGULATOR"/>
    <property type="match status" value="1"/>
</dbReference>
<dbReference type="InterPro" id="IPR025736">
    <property type="entry name" value="PucR_C-HTH_dom"/>
</dbReference>
<proteinExistence type="inferred from homology"/>
<name>A0A844E5H0_EUBRA</name>
<accession>A0A844E5H0</accession>